<evidence type="ECO:0000313" key="13">
    <source>
        <dbReference type="Proteomes" id="UP000823749"/>
    </source>
</evidence>
<evidence type="ECO:0000256" key="4">
    <source>
        <dbReference type="ARBA" id="ARBA00022527"/>
    </source>
</evidence>
<feature type="compositionally biased region" description="Basic and acidic residues" evidence="10">
    <location>
        <begin position="423"/>
        <end position="450"/>
    </location>
</feature>
<dbReference type="InterPro" id="IPR008271">
    <property type="entry name" value="Ser/Thr_kinase_AS"/>
</dbReference>
<keyword evidence="4" id="KW-0723">Serine/threonine-protein kinase</keyword>
<dbReference type="EC" id="2.7.11.1" evidence="3"/>
<name>A0AAV6HNT8_9ERIC</name>
<dbReference type="AlphaFoldDB" id="A0AAV6HNT8"/>
<keyword evidence="6 9" id="KW-0547">Nucleotide-binding</keyword>
<feature type="compositionally biased region" description="Polar residues" evidence="10">
    <location>
        <begin position="480"/>
        <end position="493"/>
    </location>
</feature>
<feature type="binding site" evidence="9">
    <location>
        <position position="38"/>
    </location>
    <ligand>
        <name>ATP</name>
        <dbReference type="ChEBI" id="CHEBI:30616"/>
    </ligand>
</feature>
<feature type="domain" description="Protein kinase" evidence="11">
    <location>
        <begin position="9"/>
        <end position="308"/>
    </location>
</feature>
<evidence type="ECO:0000313" key="12">
    <source>
        <dbReference type="EMBL" id="KAG5514607.1"/>
    </source>
</evidence>
<dbReference type="PROSITE" id="PS50011">
    <property type="entry name" value="PROTEIN_KINASE_DOM"/>
    <property type="match status" value="1"/>
</dbReference>
<keyword evidence="13" id="KW-1185">Reference proteome</keyword>
<dbReference type="PANTHER" id="PTHR11909">
    <property type="entry name" value="CASEIN KINASE-RELATED"/>
    <property type="match status" value="1"/>
</dbReference>
<evidence type="ECO:0000256" key="9">
    <source>
        <dbReference type="PROSITE-ProRule" id="PRU10141"/>
    </source>
</evidence>
<keyword evidence="5" id="KW-0808">Transferase</keyword>
<dbReference type="Gene3D" id="1.10.510.10">
    <property type="entry name" value="Transferase(Phosphotransferase) domain 1"/>
    <property type="match status" value="2"/>
</dbReference>
<evidence type="ECO:0000256" key="2">
    <source>
        <dbReference type="ARBA" id="ARBA00011245"/>
    </source>
</evidence>
<organism evidence="12 13">
    <name type="scientific">Rhododendron griersonianum</name>
    <dbReference type="NCBI Taxonomy" id="479676"/>
    <lineage>
        <taxon>Eukaryota</taxon>
        <taxon>Viridiplantae</taxon>
        <taxon>Streptophyta</taxon>
        <taxon>Embryophyta</taxon>
        <taxon>Tracheophyta</taxon>
        <taxon>Spermatophyta</taxon>
        <taxon>Magnoliopsida</taxon>
        <taxon>eudicotyledons</taxon>
        <taxon>Gunneridae</taxon>
        <taxon>Pentapetalae</taxon>
        <taxon>asterids</taxon>
        <taxon>Ericales</taxon>
        <taxon>Ericaceae</taxon>
        <taxon>Ericoideae</taxon>
        <taxon>Rhodoreae</taxon>
        <taxon>Rhododendron</taxon>
    </lineage>
</organism>
<dbReference type="GO" id="GO:0005524">
    <property type="term" value="F:ATP binding"/>
    <property type="evidence" value="ECO:0007669"/>
    <property type="project" value="UniProtKB-UniRule"/>
</dbReference>
<proteinExistence type="inferred from homology"/>
<reference evidence="12 13" key="1">
    <citation type="submission" date="2020-08" db="EMBL/GenBank/DDBJ databases">
        <title>Plant Genome Project.</title>
        <authorList>
            <person name="Zhang R.-G."/>
        </authorList>
    </citation>
    <scope>NUCLEOTIDE SEQUENCE [LARGE SCALE GENOMIC DNA]</scope>
    <source>
        <strain evidence="12">WSP0</strain>
        <tissue evidence="12">Leaf</tissue>
    </source>
</reference>
<dbReference type="InterPro" id="IPR000719">
    <property type="entry name" value="Prot_kinase_dom"/>
</dbReference>
<dbReference type="PROSITE" id="PS00107">
    <property type="entry name" value="PROTEIN_KINASE_ATP"/>
    <property type="match status" value="1"/>
</dbReference>
<evidence type="ECO:0000256" key="8">
    <source>
        <dbReference type="ARBA" id="ARBA00022840"/>
    </source>
</evidence>
<evidence type="ECO:0000256" key="1">
    <source>
        <dbReference type="ARBA" id="ARBA00005926"/>
    </source>
</evidence>
<accession>A0AAV6HNT8</accession>
<evidence type="ECO:0000256" key="7">
    <source>
        <dbReference type="ARBA" id="ARBA00022777"/>
    </source>
</evidence>
<feature type="region of interest" description="Disordered" evidence="10">
    <location>
        <begin position="417"/>
        <end position="529"/>
    </location>
</feature>
<dbReference type="SMART" id="SM00220">
    <property type="entry name" value="S_TKc"/>
    <property type="match status" value="1"/>
</dbReference>
<feature type="compositionally biased region" description="Polar residues" evidence="10">
    <location>
        <begin position="452"/>
        <end position="473"/>
    </location>
</feature>
<dbReference type="EMBL" id="JACTNZ010000013">
    <property type="protein sequence ID" value="KAG5514607.1"/>
    <property type="molecule type" value="Genomic_DNA"/>
</dbReference>
<keyword evidence="8 9" id="KW-0067">ATP-binding</keyword>
<sequence length="529" mass="59650">MDHVIGGKFKLGRKIGSGSFGELYLGVNVQTGEEVAIKLESVKTKHPQLHYESKIYTILVGGTGISNLKWFGVEGEYNVMVIDLLGPSLEDLFNYCNRKFTLKTVLMLADQLINRVEYVHSRGFLHRDIKPDNFLMGLGRKANQVYVIDFGLAKKYRDLQTHKHIPYSTLAPLQIGAYTCKVHVCSFKGFLIALLEKIKISQAQLAMLVLTHTLEWVSEQSRRDDLESLGYVLMYFLRGSLPWQGLKAGTKKQKYDKISEKKMLTPIEVLCKSYPSEFISYFHYCRSLRFEDKPDYSYLKRLFRDLFIREGYQFDYVFDWTILKYPQIGASSRGRIPSGSGGLNPGPSAERPERTSGILSNPHLNLAKFTCPTLIPKKTDSSDGLSCLTFVFYLFYPVGQEIREKFSGAVEVFSRKHASTSGRHGDHSKNRTSEDVPSSKDVEFDSDRGRTSRNGSSSKRAISASRPTSSTEPSEVRSSRLASSGGRVSTAQRIQPGVDPKSSSFTRTSIMKGTRDDPLHSFELLSIRK</sequence>
<evidence type="ECO:0000256" key="6">
    <source>
        <dbReference type="ARBA" id="ARBA00022741"/>
    </source>
</evidence>
<comment type="caution">
    <text evidence="12">The sequence shown here is derived from an EMBL/GenBank/DDBJ whole genome shotgun (WGS) entry which is preliminary data.</text>
</comment>
<protein>
    <recommendedName>
        <fullName evidence="3">non-specific serine/threonine protein kinase</fullName>
        <ecNumber evidence="3">2.7.11.1</ecNumber>
    </recommendedName>
</protein>
<evidence type="ECO:0000259" key="11">
    <source>
        <dbReference type="PROSITE" id="PS50011"/>
    </source>
</evidence>
<evidence type="ECO:0000256" key="5">
    <source>
        <dbReference type="ARBA" id="ARBA00022679"/>
    </source>
</evidence>
<keyword evidence="7" id="KW-0418">Kinase</keyword>
<feature type="compositionally biased region" description="Polar residues" evidence="10">
    <location>
        <begin position="501"/>
        <end position="511"/>
    </location>
</feature>
<dbReference type="InterPro" id="IPR050235">
    <property type="entry name" value="CK1_Ser-Thr_kinase"/>
</dbReference>
<dbReference type="Proteomes" id="UP000823749">
    <property type="component" value="Chromosome 13"/>
</dbReference>
<dbReference type="InterPro" id="IPR017441">
    <property type="entry name" value="Protein_kinase_ATP_BS"/>
</dbReference>
<dbReference type="Pfam" id="PF00069">
    <property type="entry name" value="Pkinase"/>
    <property type="match status" value="1"/>
</dbReference>
<dbReference type="GO" id="GO:0004674">
    <property type="term" value="F:protein serine/threonine kinase activity"/>
    <property type="evidence" value="ECO:0007669"/>
    <property type="project" value="UniProtKB-KW"/>
</dbReference>
<dbReference type="PROSITE" id="PS00108">
    <property type="entry name" value="PROTEIN_KINASE_ST"/>
    <property type="match status" value="1"/>
</dbReference>
<comment type="similarity">
    <text evidence="1">Belongs to the protein kinase superfamily. CK1 Ser/Thr protein kinase family. Casein kinase I subfamily.</text>
</comment>
<dbReference type="InterPro" id="IPR011009">
    <property type="entry name" value="Kinase-like_dom_sf"/>
</dbReference>
<gene>
    <name evidence="12" type="ORF">RHGRI_035866</name>
</gene>
<dbReference type="FunFam" id="3.30.200.20:FF:000538">
    <property type="entry name" value="Putative Casein kinase I"/>
    <property type="match status" value="1"/>
</dbReference>
<comment type="subunit">
    <text evidence="2">Monomer.</text>
</comment>
<dbReference type="SUPFAM" id="SSF56112">
    <property type="entry name" value="Protein kinase-like (PK-like)"/>
    <property type="match status" value="1"/>
</dbReference>
<evidence type="ECO:0000256" key="3">
    <source>
        <dbReference type="ARBA" id="ARBA00012513"/>
    </source>
</evidence>
<evidence type="ECO:0000256" key="10">
    <source>
        <dbReference type="SAM" id="MobiDB-lite"/>
    </source>
</evidence>
<feature type="region of interest" description="Disordered" evidence="10">
    <location>
        <begin position="334"/>
        <end position="359"/>
    </location>
</feature>